<protein>
    <submittedName>
        <fullName evidence="1">Uncharacterized protein</fullName>
    </submittedName>
</protein>
<keyword evidence="2" id="KW-1185">Reference proteome</keyword>
<dbReference type="EMBL" id="FNZQ01000008">
    <property type="protein sequence ID" value="SEL70810.1"/>
    <property type="molecule type" value="Genomic_DNA"/>
</dbReference>
<proteinExistence type="predicted"/>
<dbReference type="STRING" id="188906.SAMN04488526_3317"/>
<dbReference type="Proteomes" id="UP000199283">
    <property type="component" value="Unassembled WGS sequence"/>
</dbReference>
<organism evidence="1 2">
    <name type="scientific">Jannaschia helgolandensis</name>
    <dbReference type="NCBI Taxonomy" id="188906"/>
    <lineage>
        <taxon>Bacteria</taxon>
        <taxon>Pseudomonadati</taxon>
        <taxon>Pseudomonadota</taxon>
        <taxon>Alphaproteobacteria</taxon>
        <taxon>Rhodobacterales</taxon>
        <taxon>Roseobacteraceae</taxon>
        <taxon>Jannaschia</taxon>
    </lineage>
</organism>
<evidence type="ECO:0000313" key="1">
    <source>
        <dbReference type="EMBL" id="SEL70810.1"/>
    </source>
</evidence>
<gene>
    <name evidence="1" type="ORF">SAMN04488526_3317</name>
</gene>
<accession>A0A1H7SDV2</accession>
<name>A0A1H7SDV2_9RHOB</name>
<reference evidence="1 2" key="1">
    <citation type="submission" date="2016-10" db="EMBL/GenBank/DDBJ databases">
        <authorList>
            <person name="de Groot N.N."/>
        </authorList>
    </citation>
    <scope>NUCLEOTIDE SEQUENCE [LARGE SCALE GENOMIC DNA]</scope>
    <source>
        <strain evidence="1 2">DSM 14858</strain>
    </source>
</reference>
<dbReference type="AlphaFoldDB" id="A0A1H7SDV2"/>
<sequence length="43" mass="4999">MRGAMLIFNEQKRDNLLVMVHMCTIILSLRTGFTKRGFWLSGL</sequence>
<evidence type="ECO:0000313" key="2">
    <source>
        <dbReference type="Proteomes" id="UP000199283"/>
    </source>
</evidence>